<evidence type="ECO:0000313" key="3">
    <source>
        <dbReference type="Proteomes" id="UP000237423"/>
    </source>
</evidence>
<organism evidence="2 3">
    <name type="scientific">Methylovulum psychrotolerans</name>
    <dbReference type="NCBI Taxonomy" id="1704499"/>
    <lineage>
        <taxon>Bacteria</taxon>
        <taxon>Pseudomonadati</taxon>
        <taxon>Pseudomonadota</taxon>
        <taxon>Gammaproteobacteria</taxon>
        <taxon>Methylococcales</taxon>
        <taxon>Methylococcaceae</taxon>
        <taxon>Methylovulum</taxon>
    </lineage>
</organism>
<accession>A0A2S5CLR0</accession>
<evidence type="ECO:0000256" key="1">
    <source>
        <dbReference type="SAM" id="MobiDB-lite"/>
    </source>
</evidence>
<gene>
    <name evidence="2" type="ORF">AADEFJLK_02552</name>
</gene>
<feature type="region of interest" description="Disordered" evidence="1">
    <location>
        <begin position="42"/>
        <end position="196"/>
    </location>
</feature>
<proteinExistence type="predicted"/>
<dbReference type="AlphaFoldDB" id="A0A2S5CLR0"/>
<evidence type="ECO:0000313" key="2">
    <source>
        <dbReference type="EMBL" id="POZ51682.1"/>
    </source>
</evidence>
<protein>
    <submittedName>
        <fullName evidence="2">Uncharacterized protein</fullName>
    </submittedName>
</protein>
<dbReference type="EMBL" id="PGFZ01000005">
    <property type="protein sequence ID" value="POZ51682.1"/>
    <property type="molecule type" value="Genomic_DNA"/>
</dbReference>
<name>A0A2S5CLR0_9GAMM</name>
<feature type="compositionally biased region" description="Polar residues" evidence="1">
    <location>
        <begin position="68"/>
        <end position="80"/>
    </location>
</feature>
<reference evidence="2 3" key="1">
    <citation type="submission" date="2017-11" db="EMBL/GenBank/DDBJ databases">
        <title>Draft Genome Sequence of Methylobacter psychrotolerans Sph1T, an Obligate Methanotroph from Low-Temperature Environments.</title>
        <authorList>
            <person name="Oshkin I.Y."/>
            <person name="Miroshnikov K."/>
            <person name="Belova S.E."/>
            <person name="Korzhenkov A."/>
            <person name="Toshchakov S.V."/>
            <person name="Dedysh S.N."/>
        </authorList>
    </citation>
    <scope>NUCLEOTIDE SEQUENCE [LARGE SCALE GENOMIC DNA]</scope>
    <source>
        <strain evidence="2 3">Sph1</strain>
    </source>
</reference>
<dbReference type="Proteomes" id="UP000237423">
    <property type="component" value="Unassembled WGS sequence"/>
</dbReference>
<sequence>MPSTEPALNGFASPWRWLAQSRTGIVYRQRHNKTANQRHFAGFGRWPASDQAGSTPENAKIADRSPTVKKQSPPSVTIVTGTAKDAGRPPPLHRQAHGHPQRPISPPFTETAPTASPDSRRARRHRNRPSVPWPDCPAKDAGSPPTLHRQAHGHRQRPILPTLQNKGHHDKRRSLFLPESPKPQPRHGTVLHGTVH</sequence>
<comment type="caution">
    <text evidence="2">The sequence shown here is derived from an EMBL/GenBank/DDBJ whole genome shotgun (WGS) entry which is preliminary data.</text>
</comment>